<reference evidence="1" key="1">
    <citation type="submission" date="2023-03" db="EMBL/GenBank/DDBJ databases">
        <title>Massive genome expansion in bonnet fungi (Mycena s.s.) driven by repeated elements and novel gene families across ecological guilds.</title>
        <authorList>
            <consortium name="Lawrence Berkeley National Laboratory"/>
            <person name="Harder C.B."/>
            <person name="Miyauchi S."/>
            <person name="Viragh M."/>
            <person name="Kuo A."/>
            <person name="Thoen E."/>
            <person name="Andreopoulos B."/>
            <person name="Lu D."/>
            <person name="Skrede I."/>
            <person name="Drula E."/>
            <person name="Henrissat B."/>
            <person name="Morin E."/>
            <person name="Kohler A."/>
            <person name="Barry K."/>
            <person name="LaButti K."/>
            <person name="Morin E."/>
            <person name="Salamov A."/>
            <person name="Lipzen A."/>
            <person name="Mereny Z."/>
            <person name="Hegedus B."/>
            <person name="Baldrian P."/>
            <person name="Stursova M."/>
            <person name="Weitz H."/>
            <person name="Taylor A."/>
            <person name="Grigoriev I.V."/>
            <person name="Nagy L.G."/>
            <person name="Martin F."/>
            <person name="Kauserud H."/>
        </authorList>
    </citation>
    <scope>NUCLEOTIDE SEQUENCE</scope>
    <source>
        <strain evidence="1">CBHHK182m</strain>
    </source>
</reference>
<accession>A0AAD7ITZ6</accession>
<keyword evidence="2" id="KW-1185">Reference proteome</keyword>
<name>A0AAD7ITZ6_9AGAR</name>
<protein>
    <submittedName>
        <fullName evidence="1">Uncharacterized protein</fullName>
    </submittedName>
</protein>
<proteinExistence type="predicted"/>
<evidence type="ECO:0000313" key="2">
    <source>
        <dbReference type="Proteomes" id="UP001215598"/>
    </source>
</evidence>
<evidence type="ECO:0000313" key="1">
    <source>
        <dbReference type="EMBL" id="KAJ7750313.1"/>
    </source>
</evidence>
<comment type="caution">
    <text evidence="1">The sequence shown here is derived from an EMBL/GenBank/DDBJ whole genome shotgun (WGS) entry which is preliminary data.</text>
</comment>
<sequence length="283" mass="31212">MPSLPLELEREIVEIAIRTNHKDATVKLNLSSVAHRFHLWVDEIFYESLTIDARKTSASSLRLFPTLKPAGFFATTVKALSLLLLSDDQMAGILAVCTGVQELAIYTIGPCQLSIFARLPLRRLCITTFVPAPAPSSPIASAPTWFSTLTHLDLGHVGPPDAKKALSSDIPTRLPRLTHLALDVSTGTPAAAKRSCARSGCPGLQVLVLFAERKDIRAPKYQKLYAFDHRIVLREHVLNNIEDWEAPLLGVSDFWTHAESIVAERVRLAQPEPPSNRARKETS</sequence>
<dbReference type="Proteomes" id="UP001215598">
    <property type="component" value="Unassembled WGS sequence"/>
</dbReference>
<dbReference type="AlphaFoldDB" id="A0AAD7ITZ6"/>
<dbReference type="EMBL" id="JARKIB010000066">
    <property type="protein sequence ID" value="KAJ7750313.1"/>
    <property type="molecule type" value="Genomic_DNA"/>
</dbReference>
<gene>
    <name evidence="1" type="ORF">B0H16DRAFT_1887915</name>
</gene>
<organism evidence="1 2">
    <name type="scientific">Mycena metata</name>
    <dbReference type="NCBI Taxonomy" id="1033252"/>
    <lineage>
        <taxon>Eukaryota</taxon>
        <taxon>Fungi</taxon>
        <taxon>Dikarya</taxon>
        <taxon>Basidiomycota</taxon>
        <taxon>Agaricomycotina</taxon>
        <taxon>Agaricomycetes</taxon>
        <taxon>Agaricomycetidae</taxon>
        <taxon>Agaricales</taxon>
        <taxon>Marasmiineae</taxon>
        <taxon>Mycenaceae</taxon>
        <taxon>Mycena</taxon>
    </lineage>
</organism>